<protein>
    <submittedName>
        <fullName evidence="1">DUF2007 domain-containing protein</fullName>
    </submittedName>
</protein>
<keyword evidence="2" id="KW-1185">Reference proteome</keyword>
<evidence type="ECO:0000313" key="2">
    <source>
        <dbReference type="Proteomes" id="UP001501456"/>
    </source>
</evidence>
<comment type="caution">
    <text evidence="1">The sequence shown here is derived from an EMBL/GenBank/DDBJ whole genome shotgun (WGS) entry which is preliminary data.</text>
</comment>
<proteinExistence type="predicted"/>
<dbReference type="Proteomes" id="UP001501456">
    <property type="component" value="Unassembled WGS sequence"/>
</dbReference>
<name>A0ABP7HDC9_9FLAO</name>
<organism evidence="1 2">
    <name type="scientific">Corallibacter vietnamensis</name>
    <dbReference type="NCBI Taxonomy" id="904130"/>
    <lineage>
        <taxon>Bacteria</taxon>
        <taxon>Pseudomonadati</taxon>
        <taxon>Bacteroidota</taxon>
        <taxon>Flavobacteriia</taxon>
        <taxon>Flavobacteriales</taxon>
        <taxon>Flavobacteriaceae</taxon>
        <taxon>Corallibacter</taxon>
    </lineage>
</organism>
<dbReference type="RefSeq" id="WP_344730824.1">
    <property type="nucleotide sequence ID" value="NZ_BAABBI010000004.1"/>
</dbReference>
<gene>
    <name evidence="1" type="ORF">GCM10022271_23750</name>
</gene>
<dbReference type="EMBL" id="BAABBI010000004">
    <property type="protein sequence ID" value="GAA3790622.1"/>
    <property type="molecule type" value="Genomic_DNA"/>
</dbReference>
<evidence type="ECO:0000313" key="1">
    <source>
        <dbReference type="EMBL" id="GAA3790622.1"/>
    </source>
</evidence>
<reference evidence="2" key="1">
    <citation type="journal article" date="2019" name="Int. J. Syst. Evol. Microbiol.">
        <title>The Global Catalogue of Microorganisms (GCM) 10K type strain sequencing project: providing services to taxonomists for standard genome sequencing and annotation.</title>
        <authorList>
            <consortium name="The Broad Institute Genomics Platform"/>
            <consortium name="The Broad Institute Genome Sequencing Center for Infectious Disease"/>
            <person name="Wu L."/>
            <person name="Ma J."/>
        </authorList>
    </citation>
    <scope>NUCLEOTIDE SEQUENCE [LARGE SCALE GENOMIC DNA]</scope>
    <source>
        <strain evidence="2">JCM 17525</strain>
    </source>
</reference>
<accession>A0ABP7HDC9</accession>
<sequence length="77" mass="8359">MDSNYKKIYAGSFIIIQLIVSKLKAIGINPIVKDEAESGRLAGFGTSTPNFQEVYVNSEEIEAAIPVVESVTSELHS</sequence>